<evidence type="ECO:0000259" key="5">
    <source>
        <dbReference type="PROSITE" id="PS50089"/>
    </source>
</evidence>
<dbReference type="SMART" id="SM00184">
    <property type="entry name" value="RING"/>
    <property type="match status" value="1"/>
</dbReference>
<evidence type="ECO:0000256" key="2">
    <source>
        <dbReference type="ARBA" id="ARBA00022771"/>
    </source>
</evidence>
<dbReference type="Gene3D" id="3.30.40.10">
    <property type="entry name" value="Zinc/RING finger domain, C3HC4 (zinc finger)"/>
    <property type="match status" value="1"/>
</dbReference>
<dbReference type="EnsemblPlants" id="EMT03208">
    <property type="protein sequence ID" value="EMT03208"/>
    <property type="gene ID" value="F775_13691"/>
</dbReference>
<feature type="domain" description="RING-type" evidence="5">
    <location>
        <begin position="91"/>
        <end position="133"/>
    </location>
</feature>
<sequence>MEKQGQERQIDPVMEAARGDPDDPLIASRRGRIGGWWDRNQDFIRRRAETLRRPAAQAEAEAERSREPPASKNSMAGLLVPAAAEVRDLECAVCLEDLVAGGRKLRKMDCSHCFHQRCIFRWLHVSRLCPMCRFAMPSRPDGEHVGDEVERELAAEEEDAADEEKSAAAEERSSGLHTISLSVSSSHDVTKIPLEQATLPDDSLDTVVYALRWGSFDSVLRNSIVCHPNMIWCSLQESAILPSAMADGKGMNGGRQRPAM</sequence>
<feature type="region of interest" description="Disordered" evidence="4">
    <location>
        <begin position="140"/>
        <end position="174"/>
    </location>
</feature>
<dbReference type="PROSITE" id="PS50089">
    <property type="entry name" value="ZF_RING_2"/>
    <property type="match status" value="1"/>
</dbReference>
<name>R7W129_AEGTA</name>
<feature type="compositionally biased region" description="Basic and acidic residues" evidence="4">
    <location>
        <begin position="1"/>
        <end position="10"/>
    </location>
</feature>
<evidence type="ECO:0000256" key="4">
    <source>
        <dbReference type="SAM" id="MobiDB-lite"/>
    </source>
</evidence>
<proteinExistence type="predicted"/>
<dbReference type="GO" id="GO:0016567">
    <property type="term" value="P:protein ubiquitination"/>
    <property type="evidence" value="ECO:0007669"/>
    <property type="project" value="TreeGrafter"/>
</dbReference>
<evidence type="ECO:0000313" key="6">
    <source>
        <dbReference type="EnsemblPlants" id="EMT03208"/>
    </source>
</evidence>
<keyword evidence="3" id="KW-0862">Zinc</keyword>
<dbReference type="GO" id="GO:0008270">
    <property type="term" value="F:zinc ion binding"/>
    <property type="evidence" value="ECO:0007669"/>
    <property type="project" value="UniProtKB-KW"/>
</dbReference>
<organism evidence="6">
    <name type="scientific">Aegilops tauschii</name>
    <name type="common">Tausch's goatgrass</name>
    <name type="synonym">Aegilops squarrosa</name>
    <dbReference type="NCBI Taxonomy" id="37682"/>
    <lineage>
        <taxon>Eukaryota</taxon>
        <taxon>Viridiplantae</taxon>
        <taxon>Streptophyta</taxon>
        <taxon>Embryophyta</taxon>
        <taxon>Tracheophyta</taxon>
        <taxon>Spermatophyta</taxon>
        <taxon>Magnoliopsida</taxon>
        <taxon>Liliopsida</taxon>
        <taxon>Poales</taxon>
        <taxon>Poaceae</taxon>
        <taxon>BOP clade</taxon>
        <taxon>Pooideae</taxon>
        <taxon>Triticodae</taxon>
        <taxon>Triticeae</taxon>
        <taxon>Triticinae</taxon>
        <taxon>Aegilops</taxon>
    </lineage>
</organism>
<dbReference type="SUPFAM" id="SSF57850">
    <property type="entry name" value="RING/U-box"/>
    <property type="match status" value="1"/>
</dbReference>
<keyword evidence="2" id="KW-0863">Zinc-finger</keyword>
<dbReference type="PANTHER" id="PTHR15710">
    <property type="entry name" value="E3 UBIQUITIN-PROTEIN LIGASE PRAJA"/>
    <property type="match status" value="1"/>
</dbReference>
<dbReference type="AlphaFoldDB" id="R7W129"/>
<evidence type="ECO:0000256" key="3">
    <source>
        <dbReference type="ARBA" id="ARBA00022833"/>
    </source>
</evidence>
<dbReference type="InterPro" id="IPR001841">
    <property type="entry name" value="Znf_RING"/>
</dbReference>
<dbReference type="InterPro" id="IPR013083">
    <property type="entry name" value="Znf_RING/FYVE/PHD"/>
</dbReference>
<feature type="region of interest" description="Disordered" evidence="4">
    <location>
        <begin position="1"/>
        <end position="27"/>
    </location>
</feature>
<keyword evidence="1" id="KW-0479">Metal-binding</keyword>
<evidence type="ECO:0000256" key="1">
    <source>
        <dbReference type="ARBA" id="ARBA00022723"/>
    </source>
</evidence>
<accession>R7W129</accession>
<feature type="compositionally biased region" description="Basic and acidic residues" evidence="4">
    <location>
        <begin position="163"/>
        <end position="174"/>
    </location>
</feature>
<feature type="region of interest" description="Disordered" evidence="4">
    <location>
        <begin position="48"/>
        <end position="73"/>
    </location>
</feature>
<protein>
    <submittedName>
        <fullName evidence="6">RING-H2 finger protein ATL1M</fullName>
    </submittedName>
</protein>
<dbReference type="PANTHER" id="PTHR15710:SF129">
    <property type="entry name" value="RING-TYPE DOMAIN-CONTAINING PROTEIN"/>
    <property type="match status" value="1"/>
</dbReference>
<dbReference type="GO" id="GO:0061630">
    <property type="term" value="F:ubiquitin protein ligase activity"/>
    <property type="evidence" value="ECO:0007669"/>
    <property type="project" value="TreeGrafter"/>
</dbReference>
<reference evidence="6" key="1">
    <citation type="submission" date="2015-06" db="UniProtKB">
        <authorList>
            <consortium name="EnsemblPlants"/>
        </authorList>
    </citation>
    <scope>IDENTIFICATION</scope>
</reference>
<dbReference type="GO" id="GO:0005737">
    <property type="term" value="C:cytoplasm"/>
    <property type="evidence" value="ECO:0007669"/>
    <property type="project" value="TreeGrafter"/>
</dbReference>
<dbReference type="Pfam" id="PF13639">
    <property type="entry name" value="zf-RING_2"/>
    <property type="match status" value="1"/>
</dbReference>
<feature type="compositionally biased region" description="Basic and acidic residues" evidence="4">
    <location>
        <begin position="140"/>
        <end position="154"/>
    </location>
</feature>